<evidence type="ECO:0000313" key="2">
    <source>
        <dbReference type="EMBL" id="SQC02249.1"/>
    </source>
</evidence>
<reference evidence="2 3" key="1">
    <citation type="submission" date="2018-06" db="EMBL/GenBank/DDBJ databases">
        <authorList>
            <consortium name="Pathogen Informatics"/>
            <person name="Doyle S."/>
        </authorList>
    </citation>
    <scope>NUCLEOTIDE SEQUENCE [LARGE SCALE GENOMIC DNA]</scope>
    <source>
        <strain evidence="2 3">NCTC11820</strain>
    </source>
</reference>
<dbReference type="Proteomes" id="UP000250245">
    <property type="component" value="Unassembled WGS sequence"/>
</dbReference>
<sequence>MKAWLTAAETVDGARSPLKSTVSDANAIPNTTPSSSPETKATVKLEGVPPQKAPSDPAKFLPSRGWLPRLPTKNYREQDSCKDSPFQLPIGAHRHADASPDESDRAGHQQEIPQCFRSSMTQAPAVETMSIPVTLPATELNKSVRGRRSISTMKAPMTPKPTTSATIENLQRSSHQYSQHPKGSQQNERGSGAGRCAKCAQPKAKHTTAITPATVKKSAGSTKMRDIPKAARAVMISGCAQMTRPIRDSGTSAAFQSVLPGVPPDARDA</sequence>
<feature type="compositionally biased region" description="Basic and acidic residues" evidence="1">
    <location>
        <begin position="94"/>
        <end position="108"/>
    </location>
</feature>
<evidence type="ECO:0000256" key="1">
    <source>
        <dbReference type="SAM" id="MobiDB-lite"/>
    </source>
</evidence>
<evidence type="ECO:0000313" key="3">
    <source>
        <dbReference type="Proteomes" id="UP000250245"/>
    </source>
</evidence>
<dbReference type="EMBL" id="UASJ01000013">
    <property type="protein sequence ID" value="SQC02249.1"/>
    <property type="molecule type" value="Genomic_DNA"/>
</dbReference>
<feature type="region of interest" description="Disordered" evidence="1">
    <location>
        <begin position="247"/>
        <end position="269"/>
    </location>
</feature>
<feature type="region of interest" description="Disordered" evidence="1">
    <location>
        <begin position="1"/>
        <end position="109"/>
    </location>
</feature>
<dbReference type="AlphaFoldDB" id="A0A2X3DRY6"/>
<organism evidence="2 3">
    <name type="scientific">Mobiluncus curtisii</name>
    <dbReference type="NCBI Taxonomy" id="2051"/>
    <lineage>
        <taxon>Bacteria</taxon>
        <taxon>Bacillati</taxon>
        <taxon>Actinomycetota</taxon>
        <taxon>Actinomycetes</taxon>
        <taxon>Actinomycetales</taxon>
        <taxon>Actinomycetaceae</taxon>
        <taxon>Mobiluncus</taxon>
    </lineage>
</organism>
<feature type="region of interest" description="Disordered" evidence="1">
    <location>
        <begin position="171"/>
        <end position="197"/>
    </location>
</feature>
<gene>
    <name evidence="2" type="ORF">NCTC11820_02145</name>
</gene>
<name>A0A2X3DRY6_9ACTO</name>
<feature type="compositionally biased region" description="Polar residues" evidence="1">
    <location>
        <begin position="171"/>
        <end position="189"/>
    </location>
</feature>
<protein>
    <submittedName>
        <fullName evidence="2">Uncharacterized protein</fullName>
    </submittedName>
</protein>
<feature type="compositionally biased region" description="Polar residues" evidence="1">
    <location>
        <begin position="18"/>
        <end position="39"/>
    </location>
</feature>
<accession>A0A2X3DRY6</accession>
<proteinExistence type="predicted"/>